<dbReference type="InterPro" id="IPR006638">
    <property type="entry name" value="Elp3/MiaA/NifB-like_rSAM"/>
</dbReference>
<dbReference type="InterPro" id="IPR007197">
    <property type="entry name" value="rSAM"/>
</dbReference>
<dbReference type="InterPro" id="IPR013785">
    <property type="entry name" value="Aldolase_TIM"/>
</dbReference>
<dbReference type="SFLD" id="SFLDG01065">
    <property type="entry name" value="anaerobic_coproporphyrinogen-I"/>
    <property type="match status" value="1"/>
</dbReference>
<dbReference type="PROSITE" id="PS51918">
    <property type="entry name" value="RADICAL_SAM"/>
    <property type="match status" value="1"/>
</dbReference>
<dbReference type="Proteomes" id="UP000282106">
    <property type="component" value="Unassembled WGS sequence"/>
</dbReference>
<dbReference type="AlphaFoldDB" id="A0A3N0VLX9"/>
<comment type="function">
    <text evidence="10">Probably acts as a heme chaperone, transferring heme to an unknown acceptor. Binds one molecule of heme per monomer, possibly covalently. Binds 1 [4Fe-4S] cluster. The cluster is coordinated with 3 cysteines and an exchangeable S-adenosyl-L-methionine.</text>
</comment>
<comment type="caution">
    <text evidence="13">The sequence shown here is derived from an EMBL/GenBank/DDBJ whole genome shotgun (WGS) entry which is preliminary data.</text>
</comment>
<dbReference type="SFLD" id="SFLDF00288">
    <property type="entry name" value="HemN-like__clustered_with_nucl"/>
    <property type="match status" value="1"/>
</dbReference>
<dbReference type="SUPFAM" id="SSF102114">
    <property type="entry name" value="Radical SAM enzymes"/>
    <property type="match status" value="1"/>
</dbReference>
<dbReference type="InterPro" id="IPR058240">
    <property type="entry name" value="rSAM_sf"/>
</dbReference>
<keyword evidence="7 10" id="KW-0408">Iron</keyword>
<evidence type="ECO:0000256" key="9">
    <source>
        <dbReference type="ARBA" id="ARBA00023186"/>
    </source>
</evidence>
<evidence type="ECO:0000259" key="12">
    <source>
        <dbReference type="PROSITE" id="PS51918"/>
    </source>
</evidence>
<keyword evidence="6 10" id="KW-0479">Metal-binding</keyword>
<feature type="domain" description="Radical SAM core" evidence="12">
    <location>
        <begin position="57"/>
        <end position="291"/>
    </location>
</feature>
<keyword evidence="5 10" id="KW-0949">S-adenosyl-L-methionine</keyword>
<proteinExistence type="inferred from homology"/>
<dbReference type="GO" id="GO:0004109">
    <property type="term" value="F:coproporphyrinogen oxidase activity"/>
    <property type="evidence" value="ECO:0007669"/>
    <property type="project" value="InterPro"/>
</dbReference>
<organism evidence="13 14">
    <name type="scientific">Stagnimonas aquatica</name>
    <dbReference type="NCBI Taxonomy" id="2689987"/>
    <lineage>
        <taxon>Bacteria</taxon>
        <taxon>Pseudomonadati</taxon>
        <taxon>Pseudomonadota</taxon>
        <taxon>Gammaproteobacteria</taxon>
        <taxon>Nevskiales</taxon>
        <taxon>Nevskiaceae</taxon>
        <taxon>Stagnimonas</taxon>
    </lineage>
</organism>
<keyword evidence="10" id="KW-0004">4Fe-4S</keyword>
<comment type="similarity">
    <text evidence="2">Belongs to the anaerobic coproporphyrinogen-III oxidase family. HemW subfamily.</text>
</comment>
<dbReference type="SFLD" id="SFLDS00029">
    <property type="entry name" value="Radical_SAM"/>
    <property type="match status" value="1"/>
</dbReference>
<keyword evidence="4 10" id="KW-0349">Heme</keyword>
<dbReference type="SMART" id="SM00729">
    <property type="entry name" value="Elp3"/>
    <property type="match status" value="1"/>
</dbReference>
<name>A0A3N0VLX9_9GAMM</name>
<evidence type="ECO:0000256" key="2">
    <source>
        <dbReference type="ARBA" id="ARBA00006100"/>
    </source>
</evidence>
<dbReference type="CDD" id="cd01335">
    <property type="entry name" value="Radical_SAM"/>
    <property type="match status" value="1"/>
</dbReference>
<evidence type="ECO:0000313" key="14">
    <source>
        <dbReference type="Proteomes" id="UP000282106"/>
    </source>
</evidence>
<evidence type="ECO:0000256" key="11">
    <source>
        <dbReference type="SAM" id="MobiDB-lite"/>
    </source>
</evidence>
<dbReference type="InParanoid" id="A0A3N0VLX9"/>
<keyword evidence="8 10" id="KW-0411">Iron-sulfur</keyword>
<evidence type="ECO:0000256" key="10">
    <source>
        <dbReference type="RuleBase" id="RU364116"/>
    </source>
</evidence>
<dbReference type="NCBIfam" id="TIGR00539">
    <property type="entry name" value="hemN_rel"/>
    <property type="match status" value="1"/>
</dbReference>
<dbReference type="InterPro" id="IPR034505">
    <property type="entry name" value="Coproporphyrinogen-III_oxidase"/>
</dbReference>
<evidence type="ECO:0000313" key="13">
    <source>
        <dbReference type="EMBL" id="ROH93806.1"/>
    </source>
</evidence>
<comment type="subcellular location">
    <subcellularLocation>
        <location evidence="10">Cytoplasm</location>
    </subcellularLocation>
</comment>
<dbReference type="GO" id="GO:0051539">
    <property type="term" value="F:4 iron, 4 sulfur cluster binding"/>
    <property type="evidence" value="ECO:0007669"/>
    <property type="project" value="UniProtKB-UniRule"/>
</dbReference>
<evidence type="ECO:0000256" key="1">
    <source>
        <dbReference type="ARBA" id="ARBA00001966"/>
    </source>
</evidence>
<dbReference type="SFLD" id="SFLDF00562">
    <property type="entry name" value="HemN-like__clustered_with_heat"/>
    <property type="match status" value="1"/>
</dbReference>
<keyword evidence="9 10" id="KW-0143">Chaperone</keyword>
<accession>A0A3N0VLX9</accession>
<dbReference type="PANTHER" id="PTHR13932:SF5">
    <property type="entry name" value="RADICAL S-ADENOSYL METHIONINE DOMAIN-CONTAINING PROTEIN 1, MITOCHONDRIAL"/>
    <property type="match status" value="1"/>
</dbReference>
<evidence type="ECO:0000256" key="7">
    <source>
        <dbReference type="ARBA" id="ARBA00023004"/>
    </source>
</evidence>
<dbReference type="GO" id="GO:0046872">
    <property type="term" value="F:metal ion binding"/>
    <property type="evidence" value="ECO:0007669"/>
    <property type="project" value="UniProtKB-UniRule"/>
</dbReference>
<evidence type="ECO:0000256" key="4">
    <source>
        <dbReference type="ARBA" id="ARBA00022617"/>
    </source>
</evidence>
<dbReference type="Gene3D" id="3.20.20.70">
    <property type="entry name" value="Aldolase class I"/>
    <property type="match status" value="1"/>
</dbReference>
<sequence>MAGPNSRRNTRCQRLRLRPVVPRPLAGQNLGGTDARTEEPHQPSRPRHARLAEATARAAVIPLALYIHIPWCAKKCPYCDFNSHPARGQIPEADYVQALLRDLDFELAQAPEARPLTSIFFGGGTPSLFSGAGIGAILDGVAQRLAFAPGIEITLEANPGTAEAQRFRDYRAAGVNRLSMGVQSLNDRHLKALGRIHGADEARAAVAMARDAGFDNLNLDLMFALPEQTLAEAEADLRGLLALAPEHVSYYHLTLEPNTEFAARPPTLPDSDLAYEMLERGQALIEAAGYAQYETSAYARPGRRAAHNLNYWRFGDYLGIGAGAHGKRTLDGRVLRRARHKHPKTFMETAGSAAGVQEQRAVDGAELAFEYVLNSLRLHEGFALADFRARTGLADTALEPALGRMLSKGLLERDGEVIRPTVLGRNHLNTLQMEFLPS</sequence>
<dbReference type="PANTHER" id="PTHR13932">
    <property type="entry name" value="COPROPORPHYRINIGEN III OXIDASE"/>
    <property type="match status" value="1"/>
</dbReference>
<dbReference type="InterPro" id="IPR004559">
    <property type="entry name" value="HemW-like"/>
</dbReference>
<evidence type="ECO:0000256" key="5">
    <source>
        <dbReference type="ARBA" id="ARBA00022691"/>
    </source>
</evidence>
<feature type="region of interest" description="Disordered" evidence="11">
    <location>
        <begin position="23"/>
        <end position="51"/>
    </location>
</feature>
<dbReference type="SFLD" id="SFLDG01082">
    <property type="entry name" value="B12-binding_domain_containing"/>
    <property type="match status" value="1"/>
</dbReference>
<comment type="cofactor">
    <cofactor evidence="1">
        <name>[4Fe-4S] cluster</name>
        <dbReference type="ChEBI" id="CHEBI:49883"/>
    </cofactor>
</comment>
<evidence type="ECO:0000256" key="3">
    <source>
        <dbReference type="ARBA" id="ARBA00017228"/>
    </source>
</evidence>
<evidence type="ECO:0000256" key="8">
    <source>
        <dbReference type="ARBA" id="ARBA00023014"/>
    </source>
</evidence>
<dbReference type="GO" id="GO:0005737">
    <property type="term" value="C:cytoplasm"/>
    <property type="evidence" value="ECO:0007669"/>
    <property type="project" value="UniProtKB-SubCell"/>
</dbReference>
<dbReference type="Pfam" id="PF06969">
    <property type="entry name" value="HemN_C"/>
    <property type="match status" value="1"/>
</dbReference>
<dbReference type="InterPro" id="IPR010723">
    <property type="entry name" value="HemN_C"/>
</dbReference>
<protein>
    <recommendedName>
        <fullName evidence="3 10">Heme chaperone HemW</fullName>
    </recommendedName>
</protein>
<dbReference type="EMBL" id="RJVO01000001">
    <property type="protein sequence ID" value="ROH93806.1"/>
    <property type="molecule type" value="Genomic_DNA"/>
</dbReference>
<reference evidence="13 14" key="1">
    <citation type="submission" date="2018-10" db="EMBL/GenBank/DDBJ databases">
        <authorList>
            <person name="Chen W.-M."/>
        </authorList>
    </citation>
    <scope>NUCLEOTIDE SEQUENCE [LARGE SCALE GENOMIC DNA]</scope>
    <source>
        <strain evidence="13 14">THS-13</strain>
    </source>
</reference>
<dbReference type="Pfam" id="PF04055">
    <property type="entry name" value="Radical_SAM"/>
    <property type="match status" value="1"/>
</dbReference>
<evidence type="ECO:0000256" key="6">
    <source>
        <dbReference type="ARBA" id="ARBA00022723"/>
    </source>
</evidence>
<keyword evidence="10" id="KW-0963">Cytoplasm</keyword>
<keyword evidence="14" id="KW-1185">Reference proteome</keyword>
<gene>
    <name evidence="13" type="ORF">ED208_00730</name>
</gene>
<dbReference type="FunCoup" id="A0A3N0VLX9">
    <property type="interactions" value="565"/>
</dbReference>
<dbReference type="GO" id="GO:0006779">
    <property type="term" value="P:porphyrin-containing compound biosynthetic process"/>
    <property type="evidence" value="ECO:0007669"/>
    <property type="project" value="InterPro"/>
</dbReference>